<protein>
    <submittedName>
        <fullName evidence="2">Gluconate 5-dehydrogenase</fullName>
    </submittedName>
</protein>
<sequence>MNDVNNLFSLAGQVALITGSTQGLGYQIAQGLGKAGARIIVHSRNEDKARETAQTLINTGFDAGWVGFDINDQKKCEAVFSDIKQQYGRLDILVNNASIRNRKTLSDLSPLELEEIVQTNILANIRISRHAIELMKTHHYGRIVTISSIAGQLIRFGDFAYPITKQALNTMTRAIAVEFGRDGIISNAIAPGTFATEFNEKLTQETRNIAKMQERNPLQRWGNPMEIIGPALFLSSPAASYVNGQTLAVDGGFSITF</sequence>
<proteinExistence type="inferred from homology"/>
<evidence type="ECO:0000256" key="1">
    <source>
        <dbReference type="ARBA" id="ARBA00006484"/>
    </source>
</evidence>
<dbReference type="PRINTS" id="PR00080">
    <property type="entry name" value="SDRFAMILY"/>
</dbReference>
<dbReference type="Pfam" id="PF13561">
    <property type="entry name" value="adh_short_C2"/>
    <property type="match status" value="1"/>
</dbReference>
<dbReference type="GO" id="GO:0016616">
    <property type="term" value="F:oxidoreductase activity, acting on the CH-OH group of donors, NAD or NADP as acceptor"/>
    <property type="evidence" value="ECO:0007669"/>
    <property type="project" value="TreeGrafter"/>
</dbReference>
<dbReference type="PROSITE" id="PS00061">
    <property type="entry name" value="ADH_SHORT"/>
    <property type="match status" value="1"/>
</dbReference>
<dbReference type="RefSeq" id="WP_189385722.1">
    <property type="nucleotide sequence ID" value="NZ_BAABFY010000048.1"/>
</dbReference>
<dbReference type="PANTHER" id="PTHR42760:SF135">
    <property type="entry name" value="BLL7886 PROTEIN"/>
    <property type="match status" value="1"/>
</dbReference>
<dbReference type="InterPro" id="IPR002347">
    <property type="entry name" value="SDR_fam"/>
</dbReference>
<dbReference type="EMBL" id="BMYS01000019">
    <property type="protein sequence ID" value="GGW93012.1"/>
    <property type="molecule type" value="Genomic_DNA"/>
</dbReference>
<dbReference type="InterPro" id="IPR036291">
    <property type="entry name" value="NAD(P)-bd_dom_sf"/>
</dbReference>
<dbReference type="FunFam" id="3.40.50.720:FF:000084">
    <property type="entry name" value="Short-chain dehydrogenase reductase"/>
    <property type="match status" value="1"/>
</dbReference>
<dbReference type="GO" id="GO:0030497">
    <property type="term" value="P:fatty acid elongation"/>
    <property type="evidence" value="ECO:0007669"/>
    <property type="project" value="TreeGrafter"/>
</dbReference>
<accession>A0A918JNL7</accession>
<comment type="similarity">
    <text evidence="1">Belongs to the short-chain dehydrogenases/reductases (SDR) family.</text>
</comment>
<dbReference type="PANTHER" id="PTHR42760">
    <property type="entry name" value="SHORT-CHAIN DEHYDROGENASES/REDUCTASES FAMILY MEMBER"/>
    <property type="match status" value="1"/>
</dbReference>
<dbReference type="AlphaFoldDB" id="A0A918JNL7"/>
<dbReference type="NCBIfam" id="NF004778">
    <property type="entry name" value="PRK06124.1"/>
    <property type="match status" value="1"/>
</dbReference>
<gene>
    <name evidence="2" type="primary">idnO</name>
    <name evidence="2" type="ORF">GCM10011450_23760</name>
</gene>
<name>A0A918JNL7_9BURK</name>
<dbReference type="PRINTS" id="PR00081">
    <property type="entry name" value="GDHRDH"/>
</dbReference>
<comment type="caution">
    <text evidence="2">The sequence shown here is derived from an EMBL/GenBank/DDBJ whole genome shotgun (WGS) entry which is preliminary data.</text>
</comment>
<evidence type="ECO:0000313" key="3">
    <source>
        <dbReference type="Proteomes" id="UP000608345"/>
    </source>
</evidence>
<reference evidence="2" key="1">
    <citation type="journal article" date="2014" name="Int. J. Syst. Evol. Microbiol.">
        <title>Complete genome sequence of Corynebacterium casei LMG S-19264T (=DSM 44701T), isolated from a smear-ripened cheese.</title>
        <authorList>
            <consortium name="US DOE Joint Genome Institute (JGI-PGF)"/>
            <person name="Walter F."/>
            <person name="Albersmeier A."/>
            <person name="Kalinowski J."/>
            <person name="Ruckert C."/>
        </authorList>
    </citation>
    <scope>NUCLEOTIDE SEQUENCE</scope>
    <source>
        <strain evidence="2">KCTC 23732</strain>
    </source>
</reference>
<dbReference type="Proteomes" id="UP000608345">
    <property type="component" value="Unassembled WGS sequence"/>
</dbReference>
<reference evidence="2" key="2">
    <citation type="submission" date="2020-09" db="EMBL/GenBank/DDBJ databases">
        <authorList>
            <person name="Sun Q."/>
            <person name="Kim S."/>
        </authorList>
    </citation>
    <scope>NUCLEOTIDE SEQUENCE</scope>
    <source>
        <strain evidence="2">KCTC 23732</strain>
    </source>
</reference>
<organism evidence="2 3">
    <name type="scientific">Advenella faeciporci</name>
    <dbReference type="NCBI Taxonomy" id="797535"/>
    <lineage>
        <taxon>Bacteria</taxon>
        <taxon>Pseudomonadati</taxon>
        <taxon>Pseudomonadota</taxon>
        <taxon>Betaproteobacteria</taxon>
        <taxon>Burkholderiales</taxon>
        <taxon>Alcaligenaceae</taxon>
    </lineage>
</organism>
<keyword evidence="3" id="KW-1185">Reference proteome</keyword>
<dbReference type="InterPro" id="IPR020904">
    <property type="entry name" value="Sc_DH/Rdtase_CS"/>
</dbReference>
<evidence type="ECO:0000313" key="2">
    <source>
        <dbReference type="EMBL" id="GGW93012.1"/>
    </source>
</evidence>
<dbReference type="SUPFAM" id="SSF51735">
    <property type="entry name" value="NAD(P)-binding Rossmann-fold domains"/>
    <property type="match status" value="1"/>
</dbReference>
<dbReference type="Gene3D" id="3.40.50.720">
    <property type="entry name" value="NAD(P)-binding Rossmann-like Domain"/>
    <property type="match status" value="1"/>
</dbReference>